<dbReference type="SMART" id="SM00304">
    <property type="entry name" value="HAMP"/>
    <property type="match status" value="1"/>
</dbReference>
<keyword evidence="4" id="KW-1133">Transmembrane helix</keyword>
<dbReference type="Gene3D" id="6.10.340.10">
    <property type="match status" value="1"/>
</dbReference>
<dbReference type="EMBL" id="CZBE01000015">
    <property type="protein sequence ID" value="CUP87374.1"/>
    <property type="molecule type" value="Genomic_DNA"/>
</dbReference>
<dbReference type="InterPro" id="IPR003660">
    <property type="entry name" value="HAMP_dom"/>
</dbReference>
<protein>
    <submittedName>
        <fullName evidence="7">Ribose and galactose chemoreceptor protein</fullName>
    </submittedName>
</protein>
<comment type="similarity">
    <text evidence="2">Belongs to the methyl-accepting chemotaxis (MCP) protein family.</text>
</comment>
<name>A0A174RPC1_9FIRM</name>
<feature type="domain" description="Methyl-accepting transducer" evidence="5">
    <location>
        <begin position="279"/>
        <end position="508"/>
    </location>
</feature>
<dbReference type="InterPro" id="IPR004089">
    <property type="entry name" value="MCPsignal_dom"/>
</dbReference>
<evidence type="ECO:0000259" key="5">
    <source>
        <dbReference type="PROSITE" id="PS50111"/>
    </source>
</evidence>
<dbReference type="Gene3D" id="1.10.287.950">
    <property type="entry name" value="Methyl-accepting chemotaxis protein"/>
    <property type="match status" value="1"/>
</dbReference>
<dbReference type="InterPro" id="IPR004090">
    <property type="entry name" value="Chemotax_Me-accpt_rcpt"/>
</dbReference>
<dbReference type="GO" id="GO:0005886">
    <property type="term" value="C:plasma membrane"/>
    <property type="evidence" value="ECO:0007669"/>
    <property type="project" value="TreeGrafter"/>
</dbReference>
<accession>A0A174RPC1</accession>
<dbReference type="GO" id="GO:0006935">
    <property type="term" value="P:chemotaxis"/>
    <property type="evidence" value="ECO:0007669"/>
    <property type="project" value="UniProtKB-KW"/>
</dbReference>
<dbReference type="OrthoDB" id="1862723at2"/>
<dbReference type="Proteomes" id="UP000095765">
    <property type="component" value="Unassembled WGS sequence"/>
</dbReference>
<dbReference type="PANTHER" id="PTHR43531:SF11">
    <property type="entry name" value="METHYL-ACCEPTING CHEMOTAXIS PROTEIN 3"/>
    <property type="match status" value="1"/>
</dbReference>
<dbReference type="PROSITE" id="PS50885">
    <property type="entry name" value="HAMP"/>
    <property type="match status" value="1"/>
</dbReference>
<dbReference type="CDD" id="cd06225">
    <property type="entry name" value="HAMP"/>
    <property type="match status" value="1"/>
</dbReference>
<dbReference type="PANTHER" id="PTHR43531">
    <property type="entry name" value="PROTEIN ICFG"/>
    <property type="match status" value="1"/>
</dbReference>
<evidence type="ECO:0000313" key="8">
    <source>
        <dbReference type="Proteomes" id="UP000095765"/>
    </source>
</evidence>
<dbReference type="PROSITE" id="PS50111">
    <property type="entry name" value="CHEMOTAXIS_TRANSDUC_2"/>
    <property type="match status" value="1"/>
</dbReference>
<organism evidence="7 8">
    <name type="scientific">Anaerotruncus colihominis</name>
    <dbReference type="NCBI Taxonomy" id="169435"/>
    <lineage>
        <taxon>Bacteria</taxon>
        <taxon>Bacillati</taxon>
        <taxon>Bacillota</taxon>
        <taxon>Clostridia</taxon>
        <taxon>Eubacteriales</taxon>
        <taxon>Oscillospiraceae</taxon>
        <taxon>Anaerotruncus</taxon>
    </lineage>
</organism>
<dbReference type="InterPro" id="IPR051310">
    <property type="entry name" value="MCP_chemotaxis"/>
</dbReference>
<dbReference type="AlphaFoldDB" id="A0A174RPC1"/>
<keyword evidence="4" id="KW-0472">Membrane</keyword>
<sequence length="533" mass="56932">MTIRKLIYMILSWLAILSLAGALFMLVMLNFNQANGRVVNYSGIVRGGAQRIAKIHLLGEPVEDIVASLEKTMNGLIDGDKSLGLPKASDPAFRQKMEAVRSYWNDTLKVEMIHEPGQHNPASLYEKSEAFFSLTNEAVAAAEAFSAKGIAKMQLAAVITFVINLLCIAIIGLIISRRVLSPLRRLESGVAQFASGDLSTQIDYQSNDELGSLAESMRRMIGNLRQYIREIQYQLQELSRGNLDLEVRSDFQGDFSAIEHSLDRIICSLNETMSNIGASAEQVAMSSNQVAMGIQTLASGASEESHAMETLTVTLSNVSGQVGQTASNAAHAGDMVQKVCAQIERCGEQMQQMVQAMARISESSAGIGKITKTIEDISFQTNILALNAAVEAARAGAAGKGFAVVADEVRALANKSGESVKSTATLVQDSIAAVENGTQIAAQTANLLREVIVMAQEVTGAVDSITGATAEQSQSVEDIMQGIQQISAVVHNNSAATQESAAAGEELSGQAQILKELVGRFQLKQAPCNSQAF</sequence>
<gene>
    <name evidence="7" type="primary">trg_1</name>
    <name evidence="7" type="ORF">ERS852551_02225</name>
</gene>
<dbReference type="PRINTS" id="PR00260">
    <property type="entry name" value="CHEMTRNSDUCR"/>
</dbReference>
<evidence type="ECO:0000313" key="7">
    <source>
        <dbReference type="EMBL" id="CUP87374.1"/>
    </source>
</evidence>
<dbReference type="SMART" id="SM00283">
    <property type="entry name" value="MA"/>
    <property type="match status" value="1"/>
</dbReference>
<dbReference type="GO" id="GO:0004888">
    <property type="term" value="F:transmembrane signaling receptor activity"/>
    <property type="evidence" value="ECO:0007669"/>
    <property type="project" value="InterPro"/>
</dbReference>
<keyword evidence="1" id="KW-0145">Chemotaxis</keyword>
<reference evidence="7 8" key="1">
    <citation type="submission" date="2015-09" db="EMBL/GenBank/DDBJ databases">
        <authorList>
            <consortium name="Pathogen Informatics"/>
        </authorList>
    </citation>
    <scope>NUCLEOTIDE SEQUENCE [LARGE SCALE GENOMIC DNA]</scope>
    <source>
        <strain evidence="7 8">2789STDY5834939</strain>
    </source>
</reference>
<dbReference type="GO" id="GO:0007165">
    <property type="term" value="P:signal transduction"/>
    <property type="evidence" value="ECO:0007669"/>
    <property type="project" value="UniProtKB-KW"/>
</dbReference>
<feature type="transmembrane region" description="Helical" evidence="4">
    <location>
        <begin position="6"/>
        <end position="29"/>
    </location>
</feature>
<feature type="domain" description="HAMP" evidence="6">
    <location>
        <begin position="177"/>
        <end position="229"/>
    </location>
</feature>
<keyword evidence="7" id="KW-0675">Receptor</keyword>
<evidence type="ECO:0000256" key="1">
    <source>
        <dbReference type="ARBA" id="ARBA00022500"/>
    </source>
</evidence>
<proteinExistence type="inferred from homology"/>
<evidence type="ECO:0000256" key="3">
    <source>
        <dbReference type="PROSITE-ProRule" id="PRU00284"/>
    </source>
</evidence>
<dbReference type="SUPFAM" id="SSF58104">
    <property type="entry name" value="Methyl-accepting chemotaxis protein (MCP) signaling domain"/>
    <property type="match status" value="1"/>
</dbReference>
<feature type="transmembrane region" description="Helical" evidence="4">
    <location>
        <begin position="155"/>
        <end position="175"/>
    </location>
</feature>
<dbReference type="Pfam" id="PF00672">
    <property type="entry name" value="HAMP"/>
    <property type="match status" value="1"/>
</dbReference>
<dbReference type="Pfam" id="PF00015">
    <property type="entry name" value="MCPsignal"/>
    <property type="match status" value="1"/>
</dbReference>
<evidence type="ECO:0000256" key="4">
    <source>
        <dbReference type="SAM" id="Phobius"/>
    </source>
</evidence>
<keyword evidence="4" id="KW-0812">Transmembrane</keyword>
<dbReference type="RefSeq" id="WP_050751855.1">
    <property type="nucleotide sequence ID" value="NZ_CABIWA010000005.1"/>
</dbReference>
<keyword evidence="3" id="KW-0807">Transducer</keyword>
<evidence type="ECO:0000256" key="2">
    <source>
        <dbReference type="ARBA" id="ARBA00029447"/>
    </source>
</evidence>
<evidence type="ECO:0000259" key="6">
    <source>
        <dbReference type="PROSITE" id="PS50885"/>
    </source>
</evidence>